<comment type="caution">
    <text evidence="1">The sequence shown here is derived from an EMBL/GenBank/DDBJ whole genome shotgun (WGS) entry which is preliminary data.</text>
</comment>
<evidence type="ECO:0000313" key="2">
    <source>
        <dbReference type="Proteomes" id="UP001497535"/>
    </source>
</evidence>
<name>A0ACB0YFC2_MELEN</name>
<dbReference type="EMBL" id="CAVMJV010000011">
    <property type="protein sequence ID" value="CAK5044432.1"/>
    <property type="molecule type" value="Genomic_DNA"/>
</dbReference>
<sequence>MSCSPAVQLPKSYWLLLKTSPNSSHNSFNFFNSSFFTDDLVKSILKLGSIITLDFPKEFNSCSFPSDSSFSISESTFS</sequence>
<reference evidence="1" key="1">
    <citation type="submission" date="2023-11" db="EMBL/GenBank/DDBJ databases">
        <authorList>
            <person name="Poullet M."/>
        </authorList>
    </citation>
    <scope>NUCLEOTIDE SEQUENCE</scope>
    <source>
        <strain evidence="1">E1834</strain>
    </source>
</reference>
<accession>A0ACB0YFC2</accession>
<gene>
    <name evidence="1" type="ORF">MENTE1834_LOCUS11465</name>
</gene>
<proteinExistence type="predicted"/>
<keyword evidence="2" id="KW-1185">Reference proteome</keyword>
<dbReference type="Proteomes" id="UP001497535">
    <property type="component" value="Unassembled WGS sequence"/>
</dbReference>
<organism evidence="1 2">
    <name type="scientific">Meloidogyne enterolobii</name>
    <name type="common">Root-knot nematode worm</name>
    <name type="synonym">Meloidogyne mayaguensis</name>
    <dbReference type="NCBI Taxonomy" id="390850"/>
    <lineage>
        <taxon>Eukaryota</taxon>
        <taxon>Metazoa</taxon>
        <taxon>Ecdysozoa</taxon>
        <taxon>Nematoda</taxon>
        <taxon>Chromadorea</taxon>
        <taxon>Rhabditida</taxon>
        <taxon>Tylenchina</taxon>
        <taxon>Tylenchomorpha</taxon>
        <taxon>Tylenchoidea</taxon>
        <taxon>Meloidogynidae</taxon>
        <taxon>Meloidogyninae</taxon>
        <taxon>Meloidogyne</taxon>
    </lineage>
</organism>
<evidence type="ECO:0000313" key="1">
    <source>
        <dbReference type="EMBL" id="CAK5044432.1"/>
    </source>
</evidence>
<protein>
    <submittedName>
        <fullName evidence="1">Uncharacterized protein</fullName>
    </submittedName>
</protein>